<accession>S4TEJ5</accession>
<name>S4TEJ5_9VIRU</name>
<dbReference type="EMBL" id="JX904380">
    <property type="protein sequence ID" value="AGA18369.1"/>
    <property type="molecule type" value="Genomic_DNA"/>
</dbReference>
<sequence>MRNMTKNTFFIRAQTNIGDTGAYAESEIDLGSYTNLGSSKPEVLRIHNITVALTGSDGLPASVTNDKIAEFGWQLTTQSQTGLVFITDDSFISGGRGAVRNPDGADTEAGTQANLEQQLPQDFTNGYLVAVPSLFLGGIGGDDYAEDLYCSVMLECSTEAMGKANAVALAVSQQ</sequence>
<proteinExistence type="predicted"/>
<protein>
    <submittedName>
        <fullName evidence="1">Uncharacterized protein</fullName>
    </submittedName>
</protein>
<evidence type="ECO:0000313" key="1">
    <source>
        <dbReference type="EMBL" id="AGA18369.1"/>
    </source>
</evidence>
<reference evidence="1" key="1">
    <citation type="journal article" date="2013" name="ISME J.">
        <title>Previously unknown and highly divergent ssDNA viruses populate the oceans.</title>
        <authorList>
            <person name="Labonte J.M."/>
            <person name="Suttle C.A."/>
        </authorList>
    </citation>
    <scope>NUCLEOTIDE SEQUENCE</scope>
</reference>
<organism evidence="1">
    <name type="scientific">uncultured marine virus</name>
    <dbReference type="NCBI Taxonomy" id="186617"/>
    <lineage>
        <taxon>Viruses</taxon>
        <taxon>environmental samples</taxon>
    </lineage>
</organism>